<name>A0A939DFV8_9GAMM</name>
<accession>A0A939DFV8</accession>
<evidence type="ECO:0000313" key="4">
    <source>
        <dbReference type="Proteomes" id="UP000664303"/>
    </source>
</evidence>
<keyword evidence="4" id="KW-1185">Reference proteome</keyword>
<dbReference type="RefSeq" id="WP_206560786.1">
    <property type="nucleotide sequence ID" value="NZ_JAFKCZ010000008.1"/>
</dbReference>
<dbReference type="AlphaFoldDB" id="A0A939DFV8"/>
<dbReference type="InterPro" id="IPR000286">
    <property type="entry name" value="HDACs"/>
</dbReference>
<protein>
    <submittedName>
        <fullName evidence="3">Class II histone deacetylase</fullName>
    </submittedName>
</protein>
<dbReference type="InterPro" id="IPR023696">
    <property type="entry name" value="Ureohydrolase_dom_sf"/>
</dbReference>
<feature type="domain" description="Histone deacetylase" evidence="2">
    <location>
        <begin position="39"/>
        <end position="319"/>
    </location>
</feature>
<dbReference type="GO" id="GO:0004407">
    <property type="term" value="F:histone deacetylase activity"/>
    <property type="evidence" value="ECO:0007669"/>
    <property type="project" value="TreeGrafter"/>
</dbReference>
<comment type="similarity">
    <text evidence="1">Belongs to the histone deacetylase family.</text>
</comment>
<evidence type="ECO:0000256" key="1">
    <source>
        <dbReference type="ARBA" id="ARBA00005947"/>
    </source>
</evidence>
<dbReference type="PANTHER" id="PTHR10625:SF31">
    <property type="entry name" value="HISTONE DEACETYLASE DOMAIN-CONTAINING PROTEIN"/>
    <property type="match status" value="1"/>
</dbReference>
<gene>
    <name evidence="3" type="ORF">JYP50_12075</name>
</gene>
<comment type="caution">
    <text evidence="3">The sequence shown here is derived from an EMBL/GenBank/DDBJ whole genome shotgun (WGS) entry which is preliminary data.</text>
</comment>
<dbReference type="InterPro" id="IPR023801">
    <property type="entry name" value="His_deacetylse_dom"/>
</dbReference>
<reference evidence="3" key="1">
    <citation type="submission" date="2021-02" db="EMBL/GenBank/DDBJ databases">
        <title>PHA producing bacteria isolated from coastal sediment in Guangdong, Shenzhen.</title>
        <authorList>
            <person name="Zheng W."/>
            <person name="Yu S."/>
            <person name="Huang Y."/>
        </authorList>
    </citation>
    <scope>NUCLEOTIDE SEQUENCE</scope>
    <source>
        <strain evidence="3">TN14-10</strain>
    </source>
</reference>
<dbReference type="Proteomes" id="UP000664303">
    <property type="component" value="Unassembled WGS sequence"/>
</dbReference>
<sequence>MSSTQARTGFVAHELYMWHNTGNYAGPMPYGNPVQPDIHAENPETKRRFRNLLEVAGLTPRLHHIAPREATEAEILRFHTAEYLRKLKALSADNGGDAGPFTPMGRGSYDIALLSAGGVLAALEAIMEGRVDNAYALVRPPGHHALADMGMGFCLLGNAAIAGYHALEHYGLERIAFVDWDVHHGNGTQSAFYGDPRALTISVHQDNCFPPDSGHLHERGSGEGEGFNINVPLPPGSGVGAYQAAWERVVIPALDAFKPQLIVVPSGFDAGAYDPLGRMQMHSDGYRSLTRQLMDAARRHCGGRLLLCHEGGYNTWTVPFFGLAVLETLSSIQTGTVDPFLEMHAALGGQDLQPHQSEAIARAQELLAGLS</sequence>
<proteinExistence type="inferred from homology"/>
<evidence type="ECO:0000259" key="2">
    <source>
        <dbReference type="Pfam" id="PF00850"/>
    </source>
</evidence>
<dbReference type="Pfam" id="PF00850">
    <property type="entry name" value="Hist_deacetyl"/>
    <property type="match status" value="1"/>
</dbReference>
<dbReference type="CDD" id="cd09996">
    <property type="entry name" value="HDAC_classII_1"/>
    <property type="match status" value="1"/>
</dbReference>
<dbReference type="Gene3D" id="3.40.800.20">
    <property type="entry name" value="Histone deacetylase domain"/>
    <property type="match status" value="1"/>
</dbReference>
<dbReference type="EMBL" id="JAFKCZ010000008">
    <property type="protein sequence ID" value="MBN7797335.1"/>
    <property type="molecule type" value="Genomic_DNA"/>
</dbReference>
<dbReference type="GO" id="GO:0005737">
    <property type="term" value="C:cytoplasm"/>
    <property type="evidence" value="ECO:0007669"/>
    <property type="project" value="TreeGrafter"/>
</dbReference>
<dbReference type="InterPro" id="IPR037138">
    <property type="entry name" value="His_deacetylse_dom_sf"/>
</dbReference>
<dbReference type="SUPFAM" id="SSF52768">
    <property type="entry name" value="Arginase/deacetylase"/>
    <property type="match status" value="1"/>
</dbReference>
<evidence type="ECO:0000313" key="3">
    <source>
        <dbReference type="EMBL" id="MBN7797335.1"/>
    </source>
</evidence>
<organism evidence="3 4">
    <name type="scientific">Parahaliea mediterranea</name>
    <dbReference type="NCBI Taxonomy" id="651086"/>
    <lineage>
        <taxon>Bacteria</taxon>
        <taxon>Pseudomonadati</taxon>
        <taxon>Pseudomonadota</taxon>
        <taxon>Gammaproteobacteria</taxon>
        <taxon>Cellvibrionales</taxon>
        <taxon>Halieaceae</taxon>
        <taxon>Parahaliea</taxon>
    </lineage>
</organism>
<dbReference type="PRINTS" id="PR01270">
    <property type="entry name" value="HDASUPER"/>
</dbReference>
<dbReference type="GO" id="GO:0040029">
    <property type="term" value="P:epigenetic regulation of gene expression"/>
    <property type="evidence" value="ECO:0007669"/>
    <property type="project" value="TreeGrafter"/>
</dbReference>
<dbReference type="PANTHER" id="PTHR10625">
    <property type="entry name" value="HISTONE DEACETYLASE HDAC1-RELATED"/>
    <property type="match status" value="1"/>
</dbReference>